<evidence type="ECO:0000256" key="3">
    <source>
        <dbReference type="ARBA" id="ARBA00007282"/>
    </source>
</evidence>
<feature type="transmembrane region" description="Helical" evidence="8">
    <location>
        <begin position="286"/>
        <end position="306"/>
    </location>
</feature>
<keyword evidence="5 8" id="KW-0812">Transmembrane</keyword>
<proteinExistence type="inferred from homology"/>
<feature type="domain" description="Wax synthase" evidence="9">
    <location>
        <begin position="240"/>
        <end position="319"/>
    </location>
</feature>
<evidence type="ECO:0000256" key="8">
    <source>
        <dbReference type="SAM" id="Phobius"/>
    </source>
</evidence>
<dbReference type="HOGENOM" id="CLU_034105_1_0_1"/>
<evidence type="ECO:0000313" key="11">
    <source>
        <dbReference type="Proteomes" id="UP000027456"/>
    </source>
</evidence>
<comment type="caution">
    <text evidence="10">The sequence shown here is derived from an EMBL/GenBank/DDBJ whole genome shotgun (WGS) entry which is preliminary data.</text>
</comment>
<dbReference type="EMBL" id="AZST01000136">
    <property type="protein sequence ID" value="KEP51898.1"/>
    <property type="molecule type" value="Genomic_DNA"/>
</dbReference>
<feature type="transmembrane region" description="Helical" evidence="8">
    <location>
        <begin position="217"/>
        <end position="234"/>
    </location>
</feature>
<gene>
    <name evidence="10" type="ORF">V565_053770</name>
</gene>
<dbReference type="PANTHER" id="PTHR31595:SF57">
    <property type="entry name" value="OS04G0481900 PROTEIN"/>
    <property type="match status" value="1"/>
</dbReference>
<evidence type="ECO:0000256" key="4">
    <source>
        <dbReference type="ARBA" id="ARBA00022679"/>
    </source>
</evidence>
<evidence type="ECO:0000259" key="9">
    <source>
        <dbReference type="Pfam" id="PF13813"/>
    </source>
</evidence>
<evidence type="ECO:0000256" key="7">
    <source>
        <dbReference type="ARBA" id="ARBA00023136"/>
    </source>
</evidence>
<feature type="transmembrane region" description="Helical" evidence="8">
    <location>
        <begin position="65"/>
        <end position="87"/>
    </location>
</feature>
<sequence length="411" mass="45933">MPDVENRRPLSLAALLVPSTIYLLVIYYAGNKRLFRYRNIFVPIALFTIWETCTHYAILDPRFNVLNFFLGAAGCTLAMKLAAIVTLEQPLKRISEVECPRSELFSFRQLVDAIDYSFDLRGLHWNFSKGCHLPPDNRATSTLLHFEVDTILLALQHTLVYCVIHFTISLVGSTGSIHGGSVFIWTHIPFPFHGIPIPPILTACFVTYLAGLMAYHALTAIHFFITFCMAPFYSNPAKSWPPLFGNPLHAVSVHNFWSYQWHSVLRHGFCSTGGILGWKIGGSAGAILGVFLVSGLLHDFGLWCMGQGMELKRVTMYFVLQGVIVLLEKTFEVDIWVETIPLGGSQKYTLGASITGFPKQTKIPRKSSLVDHGLGQLWTVFWIVVPATLMIDAAAQRGFFGIPFNFPWASA</sequence>
<keyword evidence="4 10" id="KW-0808">Transferase</keyword>
<feature type="transmembrane region" description="Helical" evidence="8">
    <location>
        <begin position="159"/>
        <end position="184"/>
    </location>
</feature>
<dbReference type="GO" id="GO:0016020">
    <property type="term" value="C:membrane"/>
    <property type="evidence" value="ECO:0007669"/>
    <property type="project" value="UniProtKB-SubCell"/>
</dbReference>
<dbReference type="PANTHER" id="PTHR31595">
    <property type="entry name" value="LONG-CHAIN-ALCOHOL O-FATTY-ACYLTRANSFERASE 3-RELATED"/>
    <property type="match status" value="1"/>
</dbReference>
<dbReference type="OrthoDB" id="1077582at2759"/>
<dbReference type="Proteomes" id="UP000027456">
    <property type="component" value="Unassembled WGS sequence"/>
</dbReference>
<comment type="subcellular location">
    <subcellularLocation>
        <location evidence="1">Membrane</location>
        <topology evidence="1">Multi-pass membrane protein</topology>
    </subcellularLocation>
</comment>
<feature type="transmembrane region" description="Helical" evidence="8">
    <location>
        <begin position="190"/>
        <end position="210"/>
    </location>
</feature>
<evidence type="ECO:0000256" key="1">
    <source>
        <dbReference type="ARBA" id="ARBA00004141"/>
    </source>
</evidence>
<dbReference type="AlphaFoldDB" id="A0A074S4V3"/>
<protein>
    <submittedName>
        <fullName evidence="10">Membrane bound O-acyl transferase family protein</fullName>
    </submittedName>
</protein>
<keyword evidence="11" id="KW-1185">Reference proteome</keyword>
<dbReference type="GO" id="GO:0006629">
    <property type="term" value="P:lipid metabolic process"/>
    <property type="evidence" value="ECO:0007669"/>
    <property type="project" value="InterPro"/>
</dbReference>
<dbReference type="STRING" id="1423351.A0A074S4V3"/>
<evidence type="ECO:0000313" key="10">
    <source>
        <dbReference type="EMBL" id="KEP51898.1"/>
    </source>
</evidence>
<accession>A0A074S4V3</accession>
<evidence type="ECO:0000256" key="6">
    <source>
        <dbReference type="ARBA" id="ARBA00022989"/>
    </source>
</evidence>
<reference evidence="10 11" key="1">
    <citation type="submission" date="2013-12" db="EMBL/GenBank/DDBJ databases">
        <authorList>
            <person name="Cubeta M."/>
            <person name="Pakala S."/>
            <person name="Fedorova N."/>
            <person name="Thomas E."/>
            <person name="Dean R."/>
            <person name="Jabaji S."/>
            <person name="Neate S."/>
            <person name="Toda T."/>
            <person name="Tavantzis S."/>
            <person name="Vilgalys R."/>
            <person name="Bharathan N."/>
            <person name="Pakala S."/>
            <person name="Losada L.S."/>
            <person name="Zafar N."/>
            <person name="Nierman W."/>
        </authorList>
    </citation>
    <scope>NUCLEOTIDE SEQUENCE [LARGE SCALE GENOMIC DNA]</scope>
    <source>
        <strain evidence="10 11">123E</strain>
    </source>
</reference>
<comment type="similarity">
    <text evidence="3">Belongs to the wax synthase family.</text>
</comment>
<evidence type="ECO:0000256" key="5">
    <source>
        <dbReference type="ARBA" id="ARBA00022692"/>
    </source>
</evidence>
<keyword evidence="7 8" id="KW-0472">Membrane</keyword>
<evidence type="ECO:0000256" key="2">
    <source>
        <dbReference type="ARBA" id="ARBA00005179"/>
    </source>
</evidence>
<comment type="pathway">
    <text evidence="2">Secondary metabolite biosynthesis.</text>
</comment>
<feature type="transmembrane region" description="Helical" evidence="8">
    <location>
        <begin position="41"/>
        <end position="59"/>
    </location>
</feature>
<dbReference type="InterPro" id="IPR044851">
    <property type="entry name" value="Wax_synthase"/>
</dbReference>
<dbReference type="InterPro" id="IPR032805">
    <property type="entry name" value="Wax_synthase_dom"/>
</dbReference>
<keyword evidence="6 8" id="KW-1133">Transmembrane helix</keyword>
<organism evidence="10 11">
    <name type="scientific">Rhizoctonia solani 123E</name>
    <dbReference type="NCBI Taxonomy" id="1423351"/>
    <lineage>
        <taxon>Eukaryota</taxon>
        <taxon>Fungi</taxon>
        <taxon>Dikarya</taxon>
        <taxon>Basidiomycota</taxon>
        <taxon>Agaricomycotina</taxon>
        <taxon>Agaricomycetes</taxon>
        <taxon>Cantharellales</taxon>
        <taxon>Ceratobasidiaceae</taxon>
        <taxon>Rhizoctonia</taxon>
    </lineage>
</organism>
<dbReference type="Pfam" id="PF13813">
    <property type="entry name" value="MBOAT_2"/>
    <property type="match status" value="1"/>
</dbReference>
<dbReference type="GO" id="GO:0008374">
    <property type="term" value="F:O-acyltransferase activity"/>
    <property type="evidence" value="ECO:0007669"/>
    <property type="project" value="InterPro"/>
</dbReference>
<name>A0A074S4V3_9AGAM</name>
<feature type="transmembrane region" description="Helical" evidence="8">
    <location>
        <begin position="12"/>
        <end position="29"/>
    </location>
</feature>